<feature type="signal peptide" evidence="1">
    <location>
        <begin position="1"/>
        <end position="18"/>
    </location>
</feature>
<dbReference type="RefSeq" id="WP_023785761.1">
    <property type="nucleotide sequence ID" value="NC_022997.1"/>
</dbReference>
<keyword evidence="3" id="KW-0378">Hydrolase</keyword>
<feature type="chain" id="PRO_5004740460" evidence="1">
    <location>
        <begin position="19"/>
        <end position="446"/>
    </location>
</feature>
<dbReference type="OrthoDB" id="9782972at2"/>
<evidence type="ECO:0000313" key="3">
    <source>
        <dbReference type="EMBL" id="AHB47388.1"/>
    </source>
</evidence>
<dbReference type="AlphaFoldDB" id="V5S9T9"/>
<dbReference type="PANTHER" id="PTHR43135:SF3">
    <property type="entry name" value="ALPHA-D-RIBOSE 1-METHYLPHOSPHONATE 5-TRIPHOSPHATE DIPHOSPHATASE"/>
    <property type="match status" value="1"/>
</dbReference>
<evidence type="ECO:0000256" key="1">
    <source>
        <dbReference type="SAM" id="SignalP"/>
    </source>
</evidence>
<dbReference type="SUPFAM" id="SSF51556">
    <property type="entry name" value="Metallo-dependent hydrolases"/>
    <property type="match status" value="1"/>
</dbReference>
<dbReference type="Pfam" id="PF01979">
    <property type="entry name" value="Amidohydro_1"/>
    <property type="match status" value="1"/>
</dbReference>
<accession>V5S9T9</accession>
<dbReference type="InterPro" id="IPR011059">
    <property type="entry name" value="Metal-dep_hydrolase_composite"/>
</dbReference>
<proteinExistence type="predicted"/>
<feature type="domain" description="Amidohydrolase-related" evidence="2">
    <location>
        <begin position="71"/>
        <end position="436"/>
    </location>
</feature>
<dbReference type="HOGENOM" id="CLU_023620_4_2_5"/>
<dbReference type="PANTHER" id="PTHR43135">
    <property type="entry name" value="ALPHA-D-RIBOSE 1-METHYLPHOSPHONATE 5-TRIPHOSPHATE DIPHOSPHATASE"/>
    <property type="match status" value="1"/>
</dbReference>
<reference evidence="3 4" key="1">
    <citation type="journal article" date="2014" name="Genome Announc.">
        <title>Complete Genome Sequence of Hyphomicrobium nitrativorans Strain NL23, a Denitrifying Bacterium Isolated from Biofilm of a Methanol-Fed Denitrification System Treating Seawater at the Montreal Biodome.</title>
        <authorList>
            <person name="Martineau C."/>
            <person name="Villeneuve C."/>
            <person name="Mauffrey F."/>
            <person name="Villemur R."/>
        </authorList>
    </citation>
    <scope>NUCLEOTIDE SEQUENCE [LARGE SCALE GENOMIC DNA]</scope>
    <source>
        <strain evidence="3">NL23</strain>
    </source>
</reference>
<dbReference type="GO" id="GO:0016810">
    <property type="term" value="F:hydrolase activity, acting on carbon-nitrogen (but not peptide) bonds"/>
    <property type="evidence" value="ECO:0007669"/>
    <property type="project" value="InterPro"/>
</dbReference>
<organism evidence="3 4">
    <name type="scientific">Hyphomicrobium nitrativorans NL23</name>
    <dbReference type="NCBI Taxonomy" id="1029756"/>
    <lineage>
        <taxon>Bacteria</taxon>
        <taxon>Pseudomonadati</taxon>
        <taxon>Pseudomonadota</taxon>
        <taxon>Alphaproteobacteria</taxon>
        <taxon>Hyphomicrobiales</taxon>
        <taxon>Hyphomicrobiaceae</taxon>
        <taxon>Hyphomicrobium</taxon>
    </lineage>
</organism>
<dbReference type="SUPFAM" id="SSF51338">
    <property type="entry name" value="Composite domain of metallo-dependent hydrolases"/>
    <property type="match status" value="1"/>
</dbReference>
<dbReference type="STRING" id="1029756.W911_01640"/>
<evidence type="ECO:0000313" key="4">
    <source>
        <dbReference type="Proteomes" id="UP000018542"/>
    </source>
</evidence>
<dbReference type="InterPro" id="IPR051781">
    <property type="entry name" value="Metallo-dep_Hydrolase"/>
</dbReference>
<evidence type="ECO:0000259" key="2">
    <source>
        <dbReference type="Pfam" id="PF01979"/>
    </source>
</evidence>
<keyword evidence="4" id="KW-1185">Reference proteome</keyword>
<dbReference type="EMBL" id="CP006912">
    <property type="protein sequence ID" value="AHB47388.1"/>
    <property type="molecule type" value="Genomic_DNA"/>
</dbReference>
<dbReference type="PATRIC" id="fig|1029756.8.peg.348"/>
<dbReference type="InterPro" id="IPR006680">
    <property type="entry name" value="Amidohydro-rel"/>
</dbReference>
<dbReference type="Gene3D" id="2.30.40.10">
    <property type="entry name" value="Urease, subunit C, domain 1"/>
    <property type="match status" value="1"/>
</dbReference>
<protein>
    <submittedName>
        <fullName evidence="3">Amidohydrolase</fullName>
    </submittedName>
</protein>
<gene>
    <name evidence="3" type="ORF">W911_01640</name>
</gene>
<sequence>MKRLAALAILVLSTPGWAETVAITGVRLVDGTGAAPVENAAIVVRDGRIVSAGSNAEIPADARRIVHSGRTVIPGLVSAHSHVGQVGGTSMGAKNYTREVISAELAQFGRYGVTTVVALGNNGPLFTSLRDEAHAGSLDGADLFGVMQGIGVPNGAPPQDSLKVAPNQLFRPHTADDARTAIDRMAAANTDLVKLWLDNFGGLLPVKMKPEIYRAVIEQSHEHGLKVAAHVHDLDDAIAIVDAGADIVAHGIRDKPVTPELIEKMKAKGVWYVPTLALDDATFVWAEAPAWTETDFVRKALSPEFAAQIDDPAWREKVLKEPRTAAARRSLAMNLQNLKTLHEAGVKIGFGTDSGATPLRVPGVAEHRELALMAEAGLSPAAALTIATKNAAELMGLEDRGTIQAGKRADLVVLDGDPTEDIAASERIVEVWTAGRKAIAPEIRAD</sequence>
<dbReference type="Proteomes" id="UP000018542">
    <property type="component" value="Chromosome"/>
</dbReference>
<dbReference type="InterPro" id="IPR032466">
    <property type="entry name" value="Metal_Hydrolase"/>
</dbReference>
<keyword evidence="1" id="KW-0732">Signal</keyword>
<dbReference type="Gene3D" id="3.20.20.140">
    <property type="entry name" value="Metal-dependent hydrolases"/>
    <property type="match status" value="1"/>
</dbReference>
<dbReference type="KEGG" id="hni:W911_01640"/>
<name>V5S9T9_9HYPH</name>